<dbReference type="InterPro" id="IPR007235">
    <property type="entry name" value="Glyco_trans_28_C"/>
</dbReference>
<proteinExistence type="predicted"/>
<dbReference type="GO" id="GO:0016758">
    <property type="term" value="F:hexosyltransferase activity"/>
    <property type="evidence" value="ECO:0007669"/>
    <property type="project" value="InterPro"/>
</dbReference>
<name>A0A4R9GDM9_9LEPT</name>
<organism evidence="2 3">
    <name type="scientific">Leptospira fletcheri</name>
    <dbReference type="NCBI Taxonomy" id="2484981"/>
    <lineage>
        <taxon>Bacteria</taxon>
        <taxon>Pseudomonadati</taxon>
        <taxon>Spirochaetota</taxon>
        <taxon>Spirochaetia</taxon>
        <taxon>Leptospirales</taxon>
        <taxon>Leptospiraceae</taxon>
        <taxon>Leptospira</taxon>
    </lineage>
</organism>
<dbReference type="Proteomes" id="UP000298458">
    <property type="component" value="Unassembled WGS sequence"/>
</dbReference>
<dbReference type="Pfam" id="PF04101">
    <property type="entry name" value="Glyco_tran_28_C"/>
    <property type="match status" value="1"/>
</dbReference>
<dbReference type="Gene3D" id="3.40.50.11190">
    <property type="match status" value="1"/>
</dbReference>
<dbReference type="AlphaFoldDB" id="A0A4R9GDM9"/>
<comment type="caution">
    <text evidence="2">The sequence shown here is derived from an EMBL/GenBank/DDBJ whole genome shotgun (WGS) entry which is preliminary data.</text>
</comment>
<accession>A0A4R9GDM9</accession>
<evidence type="ECO:0000259" key="1">
    <source>
        <dbReference type="Pfam" id="PF04101"/>
    </source>
</evidence>
<feature type="domain" description="Glycosyl transferase family 28 C-terminal" evidence="1">
    <location>
        <begin position="177"/>
        <end position="264"/>
    </location>
</feature>
<dbReference type="OrthoDB" id="9805604at2"/>
<dbReference type="Gene3D" id="3.40.50.2000">
    <property type="entry name" value="Glycogen Phosphorylase B"/>
    <property type="match status" value="1"/>
</dbReference>
<dbReference type="EMBL" id="RQET01000008">
    <property type="protein sequence ID" value="TGK09958.1"/>
    <property type="molecule type" value="Genomic_DNA"/>
</dbReference>
<keyword evidence="3" id="KW-1185">Reference proteome</keyword>
<gene>
    <name evidence="2" type="ORF">EHO60_11400</name>
</gene>
<keyword evidence="2" id="KW-0808">Transferase</keyword>
<dbReference type="RefSeq" id="WP_135768321.1">
    <property type="nucleotide sequence ID" value="NZ_RQET01000008.1"/>
</dbReference>
<reference evidence="2" key="1">
    <citation type="journal article" date="2019" name="PLoS Negl. Trop. Dis.">
        <title>Revisiting the worldwide diversity of Leptospira species in the environment.</title>
        <authorList>
            <person name="Vincent A.T."/>
            <person name="Schiettekatte O."/>
            <person name="Bourhy P."/>
            <person name="Veyrier F.J."/>
            <person name="Picardeau M."/>
        </authorList>
    </citation>
    <scope>NUCLEOTIDE SEQUENCE [LARGE SCALE GENOMIC DNA]</scope>
    <source>
        <strain evidence="2">SSW15</strain>
    </source>
</reference>
<sequence>MFATFLTEGTSQTGYGHLARVKALYQAAESLRLECLFVCDSDRGGASYLEGINSAICDWKVSIPGKVADFLKRTNIIIFDSYLADREVFSRVKSISNIGAKLAYIDDFARLNYPDGIIINYSIGSDLELYQGQSGKKSYLLGPKYALLSQEYWENSSSYECSKEIQNILLTFGGVDRENLTERISDSLTREFPDLSLSLIIGSGNSVFRADHFKDKNVSVYSGISASKMKELFQKTDLCITAGGHTTYEIASVGTPMIVIATAENQKINTRGWGLLGVPTMHGGEVGLLEKISASIRIYKSYEKRISQRSCLHQTVNAKGAVRVMESLAFE</sequence>
<dbReference type="SUPFAM" id="SSF53756">
    <property type="entry name" value="UDP-Glycosyltransferase/glycogen phosphorylase"/>
    <property type="match status" value="1"/>
</dbReference>
<evidence type="ECO:0000313" key="2">
    <source>
        <dbReference type="EMBL" id="TGK09958.1"/>
    </source>
</evidence>
<protein>
    <submittedName>
        <fullName evidence="2">Glycosyl transferase family 28</fullName>
    </submittedName>
</protein>
<evidence type="ECO:0000313" key="3">
    <source>
        <dbReference type="Proteomes" id="UP000298458"/>
    </source>
</evidence>